<dbReference type="EMBL" id="GBXM01075960">
    <property type="protein sequence ID" value="JAH32617.1"/>
    <property type="molecule type" value="Transcribed_RNA"/>
</dbReference>
<evidence type="ECO:0000313" key="1">
    <source>
        <dbReference type="EMBL" id="JAH32617.1"/>
    </source>
</evidence>
<reference evidence="1" key="2">
    <citation type="journal article" date="2015" name="Fish Shellfish Immunol.">
        <title>Early steps in the European eel (Anguilla anguilla)-Vibrio vulnificus interaction in the gills: Role of the RtxA13 toxin.</title>
        <authorList>
            <person name="Callol A."/>
            <person name="Pajuelo D."/>
            <person name="Ebbesson L."/>
            <person name="Teles M."/>
            <person name="MacKenzie S."/>
            <person name="Amaro C."/>
        </authorList>
    </citation>
    <scope>NUCLEOTIDE SEQUENCE</scope>
</reference>
<sequence>MFLVSHVTINKENKISDKSIKANLKSKDKTISKTVHNL</sequence>
<proteinExistence type="predicted"/>
<protein>
    <submittedName>
        <fullName evidence="1">Uncharacterized protein</fullName>
    </submittedName>
</protein>
<name>A0A0E9RUX4_ANGAN</name>
<reference evidence="1" key="1">
    <citation type="submission" date="2014-11" db="EMBL/GenBank/DDBJ databases">
        <authorList>
            <person name="Amaro Gonzalez C."/>
        </authorList>
    </citation>
    <scope>NUCLEOTIDE SEQUENCE</scope>
</reference>
<organism evidence="1">
    <name type="scientific">Anguilla anguilla</name>
    <name type="common">European freshwater eel</name>
    <name type="synonym">Muraena anguilla</name>
    <dbReference type="NCBI Taxonomy" id="7936"/>
    <lineage>
        <taxon>Eukaryota</taxon>
        <taxon>Metazoa</taxon>
        <taxon>Chordata</taxon>
        <taxon>Craniata</taxon>
        <taxon>Vertebrata</taxon>
        <taxon>Euteleostomi</taxon>
        <taxon>Actinopterygii</taxon>
        <taxon>Neopterygii</taxon>
        <taxon>Teleostei</taxon>
        <taxon>Anguilliformes</taxon>
        <taxon>Anguillidae</taxon>
        <taxon>Anguilla</taxon>
    </lineage>
</organism>
<dbReference type="AlphaFoldDB" id="A0A0E9RUX4"/>
<accession>A0A0E9RUX4</accession>